<evidence type="ECO:0000313" key="2">
    <source>
        <dbReference type="EMBL" id="CAG6768620.1"/>
    </source>
</evidence>
<feature type="transmembrane region" description="Helical" evidence="1">
    <location>
        <begin position="20"/>
        <end position="39"/>
    </location>
</feature>
<accession>A0A8D9AM97</accession>
<keyword evidence="1" id="KW-0812">Transmembrane</keyword>
<feature type="transmembrane region" description="Helical" evidence="1">
    <location>
        <begin position="60"/>
        <end position="83"/>
    </location>
</feature>
<dbReference type="EMBL" id="HBUF01101395">
    <property type="protein sequence ID" value="CAG6638119.1"/>
    <property type="molecule type" value="Transcribed_RNA"/>
</dbReference>
<dbReference type="AlphaFoldDB" id="A0A8D9AM97"/>
<keyword evidence="1" id="KW-0472">Membrane</keyword>
<dbReference type="EMBL" id="HBUF01576899">
    <property type="protein sequence ID" value="CAG6768620.1"/>
    <property type="molecule type" value="Transcribed_RNA"/>
</dbReference>
<protein>
    <submittedName>
        <fullName evidence="2">Uncharacterized protein</fullName>
    </submittedName>
</protein>
<reference evidence="2" key="1">
    <citation type="submission" date="2021-05" db="EMBL/GenBank/DDBJ databases">
        <authorList>
            <person name="Alioto T."/>
            <person name="Alioto T."/>
            <person name="Gomez Garrido J."/>
        </authorList>
    </citation>
    <scope>NUCLEOTIDE SEQUENCE</scope>
</reference>
<name>A0A8D9AM97_9HEMI</name>
<proteinExistence type="predicted"/>
<keyword evidence="1" id="KW-1133">Transmembrane helix</keyword>
<organism evidence="2">
    <name type="scientific">Cacopsylla melanoneura</name>
    <dbReference type="NCBI Taxonomy" id="428564"/>
    <lineage>
        <taxon>Eukaryota</taxon>
        <taxon>Metazoa</taxon>
        <taxon>Ecdysozoa</taxon>
        <taxon>Arthropoda</taxon>
        <taxon>Hexapoda</taxon>
        <taxon>Insecta</taxon>
        <taxon>Pterygota</taxon>
        <taxon>Neoptera</taxon>
        <taxon>Paraneoptera</taxon>
        <taxon>Hemiptera</taxon>
        <taxon>Sternorrhyncha</taxon>
        <taxon>Psylloidea</taxon>
        <taxon>Psyllidae</taxon>
        <taxon>Psyllinae</taxon>
        <taxon>Cacopsylla</taxon>
    </lineage>
</organism>
<sequence>MFFLDDLFKNCFLGLWFVEILWFEIFVVLNLIRLFRFLIFDDLFTVFTSSKREEFFCPQYNTLFVILRFEICLVLFLFVHLVLIGLDLFTPMSGICILVMFFRLCLFLSFNDLSGKSRVLLKPELDFLFRLCFVLSLENLPKSLLYSGLLHVTVGGNFVNAREKSALYRVLLTFPRSKALTLSQAFFKSP</sequence>
<feature type="transmembrane region" description="Helical" evidence="1">
    <location>
        <begin position="89"/>
        <end position="110"/>
    </location>
</feature>
<evidence type="ECO:0000256" key="1">
    <source>
        <dbReference type="SAM" id="Phobius"/>
    </source>
</evidence>